<dbReference type="AlphaFoldDB" id="K0TKU1"/>
<protein>
    <submittedName>
        <fullName evidence="2">Uncharacterized protein</fullName>
    </submittedName>
</protein>
<proteinExistence type="predicted"/>
<dbReference type="Proteomes" id="UP000266841">
    <property type="component" value="Unassembled WGS sequence"/>
</dbReference>
<dbReference type="OrthoDB" id="56154at2759"/>
<reference evidence="2 3" key="1">
    <citation type="journal article" date="2012" name="Genome Biol.">
        <title>Genome and low-iron response of an oceanic diatom adapted to chronic iron limitation.</title>
        <authorList>
            <person name="Lommer M."/>
            <person name="Specht M."/>
            <person name="Roy A.S."/>
            <person name="Kraemer L."/>
            <person name="Andreson R."/>
            <person name="Gutowska M.A."/>
            <person name="Wolf J."/>
            <person name="Bergner S.V."/>
            <person name="Schilhabel M.B."/>
            <person name="Klostermeier U.C."/>
            <person name="Beiko R.G."/>
            <person name="Rosenstiel P."/>
            <person name="Hippler M."/>
            <person name="Laroche J."/>
        </authorList>
    </citation>
    <scope>NUCLEOTIDE SEQUENCE [LARGE SCALE GENOMIC DNA]</scope>
    <source>
        <strain evidence="2 3">CCMP1005</strain>
    </source>
</reference>
<feature type="compositionally biased region" description="Basic residues" evidence="1">
    <location>
        <begin position="139"/>
        <end position="149"/>
    </location>
</feature>
<organism evidence="2 3">
    <name type="scientific">Thalassiosira oceanica</name>
    <name type="common">Marine diatom</name>
    <dbReference type="NCBI Taxonomy" id="159749"/>
    <lineage>
        <taxon>Eukaryota</taxon>
        <taxon>Sar</taxon>
        <taxon>Stramenopiles</taxon>
        <taxon>Ochrophyta</taxon>
        <taxon>Bacillariophyta</taxon>
        <taxon>Coscinodiscophyceae</taxon>
        <taxon>Thalassiosirophycidae</taxon>
        <taxon>Thalassiosirales</taxon>
        <taxon>Thalassiosiraceae</taxon>
        <taxon>Thalassiosira</taxon>
    </lineage>
</organism>
<name>K0TKU1_THAOC</name>
<evidence type="ECO:0000256" key="1">
    <source>
        <dbReference type="SAM" id="MobiDB-lite"/>
    </source>
</evidence>
<accession>K0TKU1</accession>
<keyword evidence="3" id="KW-1185">Reference proteome</keyword>
<feature type="non-terminal residue" evidence="2">
    <location>
        <position position="149"/>
    </location>
</feature>
<feature type="compositionally biased region" description="Basic and acidic residues" evidence="1">
    <location>
        <begin position="108"/>
        <end position="117"/>
    </location>
</feature>
<gene>
    <name evidence="2" type="ORF">THAOC_07223</name>
</gene>
<evidence type="ECO:0000313" key="3">
    <source>
        <dbReference type="Proteomes" id="UP000266841"/>
    </source>
</evidence>
<dbReference type="EMBL" id="AGNL01007351">
    <property type="protein sequence ID" value="EJK71352.1"/>
    <property type="molecule type" value="Genomic_DNA"/>
</dbReference>
<comment type="caution">
    <text evidence="2">The sequence shown here is derived from an EMBL/GenBank/DDBJ whole genome shotgun (WGS) entry which is preliminary data.</text>
</comment>
<sequence>MAPPIASHPRFKLGRVLMAGSGGGPEEAIDVFCALLEEAIERASRAAGNEGDGPPGKSLDAALAEYEYGNALFRAAVRREEDDGGENAVSKNPRGKMPAAVGDGTEEPASKKARTGDEGLSGKAVALERSPPSYELRRRGPRPRPPRDG</sequence>
<evidence type="ECO:0000313" key="2">
    <source>
        <dbReference type="EMBL" id="EJK71352.1"/>
    </source>
</evidence>
<feature type="region of interest" description="Disordered" evidence="1">
    <location>
        <begin position="77"/>
        <end position="149"/>
    </location>
</feature>